<name>E4U0K8_SULKY</name>
<evidence type="ECO:0000256" key="7">
    <source>
        <dbReference type="SAM" id="Coils"/>
    </source>
</evidence>
<evidence type="ECO:0000256" key="3">
    <source>
        <dbReference type="ARBA" id="ARBA00023015"/>
    </source>
</evidence>
<dbReference type="Proteomes" id="UP000008721">
    <property type="component" value="Chromosome"/>
</dbReference>
<feature type="modified residue" description="4-aspartylphosphate" evidence="6">
    <location>
        <position position="66"/>
    </location>
</feature>
<feature type="coiled-coil region" evidence="7">
    <location>
        <begin position="138"/>
        <end position="165"/>
    </location>
</feature>
<keyword evidence="4" id="KW-0238">DNA-binding</keyword>
<dbReference type="GO" id="GO:0000976">
    <property type="term" value="F:transcription cis-regulatory region binding"/>
    <property type="evidence" value="ECO:0007669"/>
    <property type="project" value="TreeGrafter"/>
</dbReference>
<organism evidence="9 10">
    <name type="scientific">Sulfuricurvum kujiense (strain ATCC BAA-921 / DSM 16994 / JCM 11577 / YK-1)</name>
    <dbReference type="NCBI Taxonomy" id="709032"/>
    <lineage>
        <taxon>Bacteria</taxon>
        <taxon>Pseudomonadati</taxon>
        <taxon>Campylobacterota</taxon>
        <taxon>Epsilonproteobacteria</taxon>
        <taxon>Campylobacterales</taxon>
        <taxon>Sulfurimonadaceae</taxon>
        <taxon>Sulfuricurvum</taxon>
    </lineage>
</organism>
<evidence type="ECO:0000256" key="4">
    <source>
        <dbReference type="ARBA" id="ARBA00023125"/>
    </source>
</evidence>
<dbReference type="InterPro" id="IPR039420">
    <property type="entry name" value="WalR-like"/>
</dbReference>
<evidence type="ECO:0000259" key="8">
    <source>
        <dbReference type="PROSITE" id="PS50110"/>
    </source>
</evidence>
<dbReference type="Pfam" id="PF00072">
    <property type="entry name" value="Response_reg"/>
    <property type="match status" value="1"/>
</dbReference>
<dbReference type="eggNOG" id="COG4753">
    <property type="taxonomic scope" value="Bacteria"/>
</dbReference>
<dbReference type="STRING" id="709032.Sulku_1664"/>
<dbReference type="InterPro" id="IPR001789">
    <property type="entry name" value="Sig_transdc_resp-reg_receiver"/>
</dbReference>
<keyword evidence="2" id="KW-0902">Two-component regulatory system</keyword>
<evidence type="ECO:0000313" key="10">
    <source>
        <dbReference type="Proteomes" id="UP000008721"/>
    </source>
</evidence>
<dbReference type="OrthoDB" id="5514345at2"/>
<evidence type="ECO:0000256" key="6">
    <source>
        <dbReference type="PROSITE-ProRule" id="PRU00169"/>
    </source>
</evidence>
<dbReference type="PANTHER" id="PTHR48111:SF1">
    <property type="entry name" value="TWO-COMPONENT RESPONSE REGULATOR ORR33"/>
    <property type="match status" value="1"/>
</dbReference>
<dbReference type="GO" id="GO:0006355">
    <property type="term" value="P:regulation of DNA-templated transcription"/>
    <property type="evidence" value="ECO:0007669"/>
    <property type="project" value="TreeGrafter"/>
</dbReference>
<dbReference type="AlphaFoldDB" id="E4U0K8"/>
<proteinExistence type="predicted"/>
<keyword evidence="10" id="KW-1185">Reference proteome</keyword>
<keyword evidence="1 6" id="KW-0597">Phosphoprotein</keyword>
<dbReference type="Gene3D" id="3.40.50.2300">
    <property type="match status" value="1"/>
</dbReference>
<dbReference type="RefSeq" id="WP_013460522.1">
    <property type="nucleotide sequence ID" value="NC_014762.1"/>
</dbReference>
<keyword evidence="5" id="KW-0804">Transcription</keyword>
<keyword evidence="7" id="KW-0175">Coiled coil</keyword>
<accession>E4U0K8</accession>
<dbReference type="GO" id="GO:0032993">
    <property type="term" value="C:protein-DNA complex"/>
    <property type="evidence" value="ECO:0007669"/>
    <property type="project" value="TreeGrafter"/>
</dbReference>
<gene>
    <name evidence="9" type="ordered locus">Sulku_1664</name>
</gene>
<sequence length="509" mass="59426">MKSNDIASIKALTKELVVLYVEDEEDIRHHMLALLRILFKKVDVACDGFSGLEMFQERPYDLVITDIQMPNMNGLDMIEHIRMKNGEIPIIITTAFSDQDYFIRSIDLKIDKYLLKPIEEVRAKAVFADIAWMIDDRKKAKEYEIRQLQEKINRLSERIIAQITESYLSPCIIYTDDTVRYFNDPFCAIFDTVELQRFLKGEEEGLPFDKRPGFMHSLAEYDAADLQKNRISVSKRQGRKIYRIIRRDIHIDNEEEQSRIYFFNDITLEEYQKIKIKSYTEILEELVIQNRYRGKKEFKTASADQEVSVIAEVAPPKDETPNIPAVPQEELQNVKLKIGDEENRLLRRTHTHKTKAAEYISELDNEILQELQELDELDSDFKESIYLLSEEADIDGLRQMSVQLEVYAHVISMLFEFEDLAYAIRSLAKVLSETEDAALDQKKMKKIILLLSGIQSDLSDWRRRLFVDQSALDIHYLDSSLFSTCLQIELILSDEVDEIESGEEDLILF</sequence>
<dbReference type="PANTHER" id="PTHR48111">
    <property type="entry name" value="REGULATOR OF RPOS"/>
    <property type="match status" value="1"/>
</dbReference>
<reference evidence="9 10" key="1">
    <citation type="journal article" date="2012" name="Stand. Genomic Sci.">
        <title>Complete genome sequence of the sulfur compounds oxidizing chemolithoautotroph Sulfuricurvum kujiense type strain (YK-1(T)).</title>
        <authorList>
            <person name="Han C."/>
            <person name="Kotsyurbenko O."/>
            <person name="Chertkov O."/>
            <person name="Held B."/>
            <person name="Lapidus A."/>
            <person name="Nolan M."/>
            <person name="Lucas S."/>
            <person name="Hammon N."/>
            <person name="Deshpande S."/>
            <person name="Cheng J.F."/>
            <person name="Tapia R."/>
            <person name="Goodwin L.A."/>
            <person name="Pitluck S."/>
            <person name="Liolios K."/>
            <person name="Pagani I."/>
            <person name="Ivanova N."/>
            <person name="Mavromatis K."/>
            <person name="Mikhailova N."/>
            <person name="Pati A."/>
            <person name="Chen A."/>
            <person name="Palaniappan K."/>
            <person name="Land M."/>
            <person name="Hauser L."/>
            <person name="Chang Y.J."/>
            <person name="Jeffries C.D."/>
            <person name="Brambilla E.M."/>
            <person name="Rohde M."/>
            <person name="Spring S."/>
            <person name="Sikorski J."/>
            <person name="Goker M."/>
            <person name="Woyke T."/>
            <person name="Bristow J."/>
            <person name="Eisen J.A."/>
            <person name="Markowitz V."/>
            <person name="Hugenholtz P."/>
            <person name="Kyrpides N.C."/>
            <person name="Klenk H.P."/>
            <person name="Detter J.C."/>
        </authorList>
    </citation>
    <scope>NUCLEOTIDE SEQUENCE [LARGE SCALE GENOMIC DNA]</scope>
    <source>
        <strain evidence="10">ATCC BAA-921 / DSM 16994 / JCM 11577 / YK-1</strain>
    </source>
</reference>
<dbReference type="KEGG" id="sku:Sulku_1664"/>
<evidence type="ECO:0000256" key="2">
    <source>
        <dbReference type="ARBA" id="ARBA00023012"/>
    </source>
</evidence>
<dbReference type="CDD" id="cd00156">
    <property type="entry name" value="REC"/>
    <property type="match status" value="1"/>
</dbReference>
<dbReference type="HOGENOM" id="CLU_565881_0_0_7"/>
<dbReference type="SUPFAM" id="SSF52172">
    <property type="entry name" value="CheY-like"/>
    <property type="match status" value="1"/>
</dbReference>
<evidence type="ECO:0000256" key="5">
    <source>
        <dbReference type="ARBA" id="ARBA00023163"/>
    </source>
</evidence>
<dbReference type="GO" id="GO:0000156">
    <property type="term" value="F:phosphorelay response regulator activity"/>
    <property type="evidence" value="ECO:0007669"/>
    <property type="project" value="TreeGrafter"/>
</dbReference>
<dbReference type="InterPro" id="IPR011006">
    <property type="entry name" value="CheY-like_superfamily"/>
</dbReference>
<evidence type="ECO:0000313" key="9">
    <source>
        <dbReference type="EMBL" id="ADR34325.1"/>
    </source>
</evidence>
<dbReference type="GO" id="GO:0005829">
    <property type="term" value="C:cytosol"/>
    <property type="evidence" value="ECO:0007669"/>
    <property type="project" value="TreeGrafter"/>
</dbReference>
<dbReference type="SMART" id="SM00448">
    <property type="entry name" value="REC"/>
    <property type="match status" value="1"/>
</dbReference>
<protein>
    <submittedName>
        <fullName evidence="9">Response regulator receiver protein</fullName>
    </submittedName>
</protein>
<dbReference type="EMBL" id="CP002355">
    <property type="protein sequence ID" value="ADR34325.1"/>
    <property type="molecule type" value="Genomic_DNA"/>
</dbReference>
<evidence type="ECO:0000256" key="1">
    <source>
        <dbReference type="ARBA" id="ARBA00022553"/>
    </source>
</evidence>
<keyword evidence="3" id="KW-0805">Transcription regulation</keyword>
<feature type="domain" description="Response regulatory" evidence="8">
    <location>
        <begin position="17"/>
        <end position="131"/>
    </location>
</feature>
<dbReference type="PROSITE" id="PS50110">
    <property type="entry name" value="RESPONSE_REGULATORY"/>
    <property type="match status" value="1"/>
</dbReference>